<organism evidence="1 2">
    <name type="scientific">Candidatus Ornithocaccomicrobium faecavium</name>
    <dbReference type="NCBI Taxonomy" id="2840890"/>
    <lineage>
        <taxon>Bacteria</taxon>
        <taxon>Bacillati</taxon>
        <taxon>Bacillota</taxon>
        <taxon>Clostridia</taxon>
        <taxon>Candidatus Ornithocaccomicrobium</taxon>
    </lineage>
</organism>
<dbReference type="AlphaFoldDB" id="A0A9D1P5V2"/>
<dbReference type="EMBL" id="DVOT01000016">
    <property type="protein sequence ID" value="HIV26511.1"/>
    <property type="molecule type" value="Genomic_DNA"/>
</dbReference>
<comment type="caution">
    <text evidence="1">The sequence shown here is derived from an EMBL/GenBank/DDBJ whole genome shotgun (WGS) entry which is preliminary data.</text>
</comment>
<gene>
    <name evidence="1" type="ORF">IAA64_00960</name>
</gene>
<reference evidence="1" key="2">
    <citation type="journal article" date="2021" name="PeerJ">
        <title>Extensive microbial diversity within the chicken gut microbiome revealed by metagenomics and culture.</title>
        <authorList>
            <person name="Gilroy R."/>
            <person name="Ravi A."/>
            <person name="Getino M."/>
            <person name="Pursley I."/>
            <person name="Horton D.L."/>
            <person name="Alikhan N.F."/>
            <person name="Baker D."/>
            <person name="Gharbi K."/>
            <person name="Hall N."/>
            <person name="Watson M."/>
            <person name="Adriaenssens E.M."/>
            <person name="Foster-Nyarko E."/>
            <person name="Jarju S."/>
            <person name="Secka A."/>
            <person name="Antonio M."/>
            <person name="Oren A."/>
            <person name="Chaudhuri R.R."/>
            <person name="La Ragione R."/>
            <person name="Hildebrand F."/>
            <person name="Pallen M.J."/>
        </authorList>
    </citation>
    <scope>NUCLEOTIDE SEQUENCE</scope>
    <source>
        <strain evidence="1">CHK183-6373</strain>
    </source>
</reference>
<dbReference type="Proteomes" id="UP000886884">
    <property type="component" value="Unassembled WGS sequence"/>
</dbReference>
<proteinExistence type="predicted"/>
<name>A0A9D1P5V2_9FIRM</name>
<accession>A0A9D1P5V2</accession>
<sequence>MRKKVLLLLTALLCLWIGAILLINGRHREMNGGAKGLFCWEAPTGENAQWLWDLARRYGIGELYVAFPEHPSAQEEFLRAAQEEGLAVYWLTGDPSWAMEPEGSEMLRQVEQAGALHTAHSETLCGIVFDVEPYLLDEWDEDADALMRSFASAAQCAYERARQLGLEMILCVPYYYDTTGHASALETLISSACDRVAVMNYYREDEAGHIETEAAYAQAYGKGLIHIYELQPPGEHGLQAINTYYGLGADALRQSFRALRRAYPQLALDMALHDAEALAEVMDNE</sequence>
<evidence type="ECO:0000313" key="1">
    <source>
        <dbReference type="EMBL" id="HIV26511.1"/>
    </source>
</evidence>
<protein>
    <submittedName>
        <fullName evidence="1">Uncharacterized protein</fullName>
    </submittedName>
</protein>
<evidence type="ECO:0000313" key="2">
    <source>
        <dbReference type="Proteomes" id="UP000886884"/>
    </source>
</evidence>
<reference evidence="1" key="1">
    <citation type="submission" date="2020-10" db="EMBL/GenBank/DDBJ databases">
        <authorList>
            <person name="Gilroy R."/>
        </authorList>
    </citation>
    <scope>NUCLEOTIDE SEQUENCE</scope>
    <source>
        <strain evidence="1">CHK183-6373</strain>
    </source>
</reference>